<accession>A0ABD0NWH1</accession>
<comment type="caution">
    <text evidence="4">The sequence shown here is derived from an EMBL/GenBank/DDBJ whole genome shotgun (WGS) entry which is preliminary data.</text>
</comment>
<name>A0ABD0NWH1_CIRMR</name>
<evidence type="ECO:0000259" key="3">
    <source>
        <dbReference type="Pfam" id="PF23283"/>
    </source>
</evidence>
<evidence type="ECO:0000256" key="2">
    <source>
        <dbReference type="ARBA" id="ARBA00023157"/>
    </source>
</evidence>
<dbReference type="AlphaFoldDB" id="A0ABD0NWH1"/>
<dbReference type="Pfam" id="PF23283">
    <property type="entry name" value="D8C_UMOD"/>
    <property type="match status" value="1"/>
</dbReference>
<protein>
    <recommendedName>
        <fullName evidence="3">UMOD/GP2/OIT3-like D8C domain-containing protein</fullName>
    </recommendedName>
</protein>
<feature type="domain" description="UMOD/GP2/OIT3-like D8C" evidence="3">
    <location>
        <begin position="23"/>
        <end position="66"/>
    </location>
</feature>
<evidence type="ECO:0000313" key="4">
    <source>
        <dbReference type="EMBL" id="KAL0166229.1"/>
    </source>
</evidence>
<dbReference type="EMBL" id="JAMKFB020000019">
    <property type="protein sequence ID" value="KAL0166229.1"/>
    <property type="molecule type" value="Genomic_DNA"/>
</dbReference>
<keyword evidence="5" id="KW-1185">Reference proteome</keyword>
<dbReference type="Proteomes" id="UP001529510">
    <property type="component" value="Unassembled WGS sequence"/>
</dbReference>
<keyword evidence="2" id="KW-1015">Disulfide bond</keyword>
<feature type="non-terminal residue" evidence="4">
    <location>
        <position position="67"/>
    </location>
</feature>
<gene>
    <name evidence="4" type="ORF">M9458_038073</name>
</gene>
<evidence type="ECO:0000313" key="5">
    <source>
        <dbReference type="Proteomes" id="UP001529510"/>
    </source>
</evidence>
<reference evidence="4 5" key="1">
    <citation type="submission" date="2024-05" db="EMBL/GenBank/DDBJ databases">
        <title>Genome sequencing and assembly of Indian major carp, Cirrhinus mrigala (Hamilton, 1822).</title>
        <authorList>
            <person name="Mohindra V."/>
            <person name="Chowdhury L.M."/>
            <person name="Lal K."/>
            <person name="Jena J.K."/>
        </authorList>
    </citation>
    <scope>NUCLEOTIDE SEQUENCE [LARGE SCALE GENOMIC DNA]</scope>
    <source>
        <strain evidence="4">CM1030</strain>
        <tissue evidence="4">Blood</tissue>
    </source>
</reference>
<keyword evidence="1" id="KW-0732">Signal</keyword>
<feature type="non-terminal residue" evidence="4">
    <location>
        <position position="1"/>
    </location>
</feature>
<organism evidence="4 5">
    <name type="scientific">Cirrhinus mrigala</name>
    <name type="common">Mrigala</name>
    <dbReference type="NCBI Taxonomy" id="683832"/>
    <lineage>
        <taxon>Eukaryota</taxon>
        <taxon>Metazoa</taxon>
        <taxon>Chordata</taxon>
        <taxon>Craniata</taxon>
        <taxon>Vertebrata</taxon>
        <taxon>Euteleostomi</taxon>
        <taxon>Actinopterygii</taxon>
        <taxon>Neopterygii</taxon>
        <taxon>Teleostei</taxon>
        <taxon>Ostariophysi</taxon>
        <taxon>Cypriniformes</taxon>
        <taxon>Cyprinidae</taxon>
        <taxon>Labeoninae</taxon>
        <taxon>Labeonini</taxon>
        <taxon>Cirrhinus</taxon>
    </lineage>
</organism>
<proteinExistence type="predicted"/>
<evidence type="ECO:0000256" key="1">
    <source>
        <dbReference type="ARBA" id="ARBA00022729"/>
    </source>
</evidence>
<sequence>NPYYSNYDYHVMCDYNVEWNGWYRLFYNGQNAQMPESCVNYGMCGTEDPLWLNGPHPQLEDGVVTRQ</sequence>
<dbReference type="InterPro" id="IPR057774">
    <property type="entry name" value="D8C_UMOD/GP2/OIT3-like"/>
</dbReference>